<reference evidence="17 18" key="1">
    <citation type="submission" date="2017-02" db="EMBL/GenBank/DDBJ databases">
        <authorList>
            <person name="Peterson S.W."/>
        </authorList>
    </citation>
    <scope>NUCLEOTIDE SEQUENCE [LARGE SCALE GENOMIC DNA]</scope>
    <source>
        <strain evidence="17 18">42ea</strain>
    </source>
</reference>
<dbReference type="RefSeq" id="WP_087057869.1">
    <property type="nucleotide sequence ID" value="NZ_FUKW01000073.1"/>
</dbReference>
<evidence type="ECO:0000256" key="15">
    <source>
        <dbReference type="RuleBase" id="RU004016"/>
    </source>
</evidence>
<dbReference type="SUPFAM" id="SSF69189">
    <property type="entry name" value="Penicillin-binding protein associated domain"/>
    <property type="match status" value="1"/>
</dbReference>
<keyword evidence="11" id="KW-0961">Cell wall biogenesis/degradation</keyword>
<evidence type="ECO:0000313" key="18">
    <source>
        <dbReference type="Proteomes" id="UP000195611"/>
    </source>
</evidence>
<dbReference type="InterPro" id="IPR018044">
    <property type="entry name" value="Peptidase_S11"/>
</dbReference>
<comment type="function">
    <text evidence="1">Removes C-terminal D-alanyl residues from sugar-peptide cell wall precursors.</text>
</comment>
<keyword evidence="5 17" id="KW-0121">Carboxypeptidase</keyword>
<dbReference type="GO" id="GO:0006508">
    <property type="term" value="P:proteolysis"/>
    <property type="evidence" value="ECO:0007669"/>
    <property type="project" value="UniProtKB-KW"/>
</dbReference>
<keyword evidence="6" id="KW-0645">Protease</keyword>
<keyword evidence="7" id="KW-0732">Signal</keyword>
<name>A0A1R4JBZ2_9LACT</name>
<dbReference type="InterPro" id="IPR037167">
    <property type="entry name" value="Peptidase_S11_C_sf"/>
</dbReference>
<dbReference type="SUPFAM" id="SSF56601">
    <property type="entry name" value="beta-lactamase/transpeptidase-like"/>
    <property type="match status" value="1"/>
</dbReference>
<dbReference type="InterPro" id="IPR012907">
    <property type="entry name" value="Peptidase_S11_C"/>
</dbReference>
<dbReference type="PANTHER" id="PTHR21581:SF11">
    <property type="entry name" value="D-ALANYL-D-ALANINE CARBOXYPEPTIDASE DACA"/>
    <property type="match status" value="1"/>
</dbReference>
<evidence type="ECO:0000256" key="6">
    <source>
        <dbReference type="ARBA" id="ARBA00022670"/>
    </source>
</evidence>
<accession>A0A1R4JBZ2</accession>
<evidence type="ECO:0000256" key="12">
    <source>
        <dbReference type="ARBA" id="ARBA00034000"/>
    </source>
</evidence>
<evidence type="ECO:0000256" key="5">
    <source>
        <dbReference type="ARBA" id="ARBA00022645"/>
    </source>
</evidence>
<dbReference type="PRINTS" id="PR00725">
    <property type="entry name" value="DADACBPTASE1"/>
</dbReference>
<feature type="binding site" evidence="14">
    <location>
        <position position="258"/>
    </location>
    <ligand>
        <name>substrate</name>
    </ligand>
</feature>
<dbReference type="InterPro" id="IPR001967">
    <property type="entry name" value="Peptidase_S11_N"/>
</dbReference>
<evidence type="ECO:0000256" key="3">
    <source>
        <dbReference type="ARBA" id="ARBA00007164"/>
    </source>
</evidence>
<dbReference type="Gene3D" id="2.60.410.10">
    <property type="entry name" value="D-Ala-D-Ala carboxypeptidase, C-terminal domain"/>
    <property type="match status" value="1"/>
</dbReference>
<dbReference type="InterPro" id="IPR012338">
    <property type="entry name" value="Beta-lactam/transpept-like"/>
</dbReference>
<gene>
    <name evidence="17" type="ORF">FM115_04795</name>
</gene>
<feature type="active site" evidence="13">
    <location>
        <position position="133"/>
    </location>
</feature>
<dbReference type="Pfam" id="PF07943">
    <property type="entry name" value="PBP5_C"/>
    <property type="match status" value="1"/>
</dbReference>
<feature type="active site" description="Acyl-ester intermediate" evidence="13">
    <location>
        <position position="69"/>
    </location>
</feature>
<evidence type="ECO:0000256" key="7">
    <source>
        <dbReference type="ARBA" id="ARBA00022729"/>
    </source>
</evidence>
<dbReference type="Proteomes" id="UP000195611">
    <property type="component" value="Unassembled WGS sequence"/>
</dbReference>
<keyword evidence="8 17" id="KW-0378">Hydrolase</keyword>
<evidence type="ECO:0000256" key="4">
    <source>
        <dbReference type="ARBA" id="ARBA00012448"/>
    </source>
</evidence>
<proteinExistence type="inferred from homology"/>
<dbReference type="GO" id="GO:0009252">
    <property type="term" value="P:peptidoglycan biosynthetic process"/>
    <property type="evidence" value="ECO:0007669"/>
    <property type="project" value="UniProtKB-UniPathway"/>
</dbReference>
<dbReference type="PANTHER" id="PTHR21581">
    <property type="entry name" value="D-ALANYL-D-ALANINE CARBOXYPEPTIDASE"/>
    <property type="match status" value="1"/>
</dbReference>
<dbReference type="Pfam" id="PF00768">
    <property type="entry name" value="Peptidase_S11"/>
    <property type="match status" value="1"/>
</dbReference>
<dbReference type="UniPathway" id="UPA00219"/>
<keyword evidence="9" id="KW-0133">Cell shape</keyword>
<evidence type="ECO:0000256" key="11">
    <source>
        <dbReference type="ARBA" id="ARBA00023316"/>
    </source>
</evidence>
<comment type="similarity">
    <text evidence="3 15">Belongs to the peptidase S11 family.</text>
</comment>
<dbReference type="AlphaFoldDB" id="A0A1R4JBZ2"/>
<dbReference type="InterPro" id="IPR015956">
    <property type="entry name" value="Peniciliin-bd_prot_C_sf"/>
</dbReference>
<evidence type="ECO:0000256" key="10">
    <source>
        <dbReference type="ARBA" id="ARBA00022984"/>
    </source>
</evidence>
<sequence length="443" mass="48746">MKILNKQIKKIAISGLSASILLPFAIKSNITVQAAEAPEVDAASALVVDFETNQILLDQNADDQRGIASLTKMLVEYILFQEIEAGNLNWDTEVTISDYAYQVSQNYELSNVPLKKGEVYSLEELYQALAIYSANGATVAIAEQIAGSEPAFVDRMRDLVESWGITDYEIYNSTGLSNASLGDDIYPGSTTEDENVMSAKGIATVASHLLKEYPEVLDTSSIPSKVFREGTEDAIQMKNWNWMLKGLLHERPNVDGLKTGTTPFAGANFTGTSMEDGHRIITVVMGAGDGIKNKNQRFDETDKIMDYGFNEWEAATVMEENTVLEDVDPIMVRNGKKDSVEVMSAESLEYLLPSGIEEEDVTWTFEADKKALNQEGGLEAPVKKGQELGTLTFTYEGEDLGYLDGSEHNKVPVVAAESVDRAGFFSVIGIWFSDFFGGLMERF</sequence>
<comment type="catalytic activity">
    <reaction evidence="12">
        <text>Preferential cleavage: (Ac)2-L-Lys-D-Ala-|-D-Ala. Also transpeptidation of peptidyl-alanyl moieties that are N-acyl substituents of D-alanine.</text>
        <dbReference type="EC" id="3.4.16.4"/>
    </reaction>
</comment>
<comment type="pathway">
    <text evidence="2">Cell wall biogenesis; peptidoglycan biosynthesis.</text>
</comment>
<dbReference type="EC" id="3.4.16.4" evidence="4"/>
<evidence type="ECO:0000256" key="1">
    <source>
        <dbReference type="ARBA" id="ARBA00003217"/>
    </source>
</evidence>
<dbReference type="EMBL" id="FUKW01000073">
    <property type="protein sequence ID" value="SJN29558.1"/>
    <property type="molecule type" value="Genomic_DNA"/>
</dbReference>
<protein>
    <recommendedName>
        <fullName evidence="4">serine-type D-Ala-D-Ala carboxypeptidase</fullName>
        <ecNumber evidence="4">3.4.16.4</ecNumber>
    </recommendedName>
</protein>
<dbReference type="GO" id="GO:0071555">
    <property type="term" value="P:cell wall organization"/>
    <property type="evidence" value="ECO:0007669"/>
    <property type="project" value="UniProtKB-KW"/>
</dbReference>
<feature type="active site" description="Proton acceptor" evidence="13">
    <location>
        <position position="72"/>
    </location>
</feature>
<evidence type="ECO:0000259" key="16">
    <source>
        <dbReference type="SMART" id="SM00936"/>
    </source>
</evidence>
<dbReference type="GO" id="GO:0008360">
    <property type="term" value="P:regulation of cell shape"/>
    <property type="evidence" value="ECO:0007669"/>
    <property type="project" value="UniProtKB-KW"/>
</dbReference>
<organism evidence="17 18">
    <name type="scientific">Marinilactibacillus psychrotolerans 42ea</name>
    <dbReference type="NCBI Taxonomy" id="1255609"/>
    <lineage>
        <taxon>Bacteria</taxon>
        <taxon>Bacillati</taxon>
        <taxon>Bacillota</taxon>
        <taxon>Bacilli</taxon>
        <taxon>Lactobacillales</taxon>
        <taxon>Carnobacteriaceae</taxon>
        <taxon>Marinilactibacillus</taxon>
    </lineage>
</organism>
<evidence type="ECO:0000256" key="9">
    <source>
        <dbReference type="ARBA" id="ARBA00022960"/>
    </source>
</evidence>
<feature type="domain" description="Peptidase S11 D-Ala-D-Ala carboxypeptidase A C-terminal" evidence="16">
    <location>
        <begin position="312"/>
        <end position="421"/>
    </location>
</feature>
<evidence type="ECO:0000256" key="2">
    <source>
        <dbReference type="ARBA" id="ARBA00004752"/>
    </source>
</evidence>
<evidence type="ECO:0000256" key="13">
    <source>
        <dbReference type="PIRSR" id="PIRSR618044-1"/>
    </source>
</evidence>
<dbReference type="Gene3D" id="3.40.710.10">
    <property type="entry name" value="DD-peptidase/beta-lactamase superfamily"/>
    <property type="match status" value="1"/>
</dbReference>
<evidence type="ECO:0000256" key="14">
    <source>
        <dbReference type="PIRSR" id="PIRSR618044-2"/>
    </source>
</evidence>
<dbReference type="SMART" id="SM00936">
    <property type="entry name" value="PBP5_C"/>
    <property type="match status" value="1"/>
</dbReference>
<dbReference type="GO" id="GO:0009002">
    <property type="term" value="F:serine-type D-Ala-D-Ala carboxypeptidase activity"/>
    <property type="evidence" value="ECO:0007669"/>
    <property type="project" value="UniProtKB-EC"/>
</dbReference>
<evidence type="ECO:0000256" key="8">
    <source>
        <dbReference type="ARBA" id="ARBA00022801"/>
    </source>
</evidence>
<keyword evidence="10" id="KW-0573">Peptidoglycan synthesis</keyword>
<evidence type="ECO:0000313" key="17">
    <source>
        <dbReference type="EMBL" id="SJN29558.1"/>
    </source>
</evidence>